<dbReference type="Pfam" id="PF01794">
    <property type="entry name" value="Ferric_reduct"/>
    <property type="match status" value="1"/>
</dbReference>
<evidence type="ECO:0000313" key="10">
    <source>
        <dbReference type="EMBL" id="KAF5572349.1"/>
    </source>
</evidence>
<feature type="transmembrane region" description="Helical" evidence="8">
    <location>
        <begin position="252"/>
        <end position="270"/>
    </location>
</feature>
<dbReference type="SUPFAM" id="SSF52343">
    <property type="entry name" value="Ferredoxin reductase-like, C-terminal NADP-linked domain"/>
    <property type="match status" value="1"/>
</dbReference>
<dbReference type="InterPro" id="IPR013112">
    <property type="entry name" value="FAD-bd_8"/>
</dbReference>
<evidence type="ECO:0000256" key="3">
    <source>
        <dbReference type="ARBA" id="ARBA00022692"/>
    </source>
</evidence>
<name>A0A8H5NNR0_9HYPO</name>
<dbReference type="Pfam" id="PF08022">
    <property type="entry name" value="FAD_binding_8"/>
    <property type="match status" value="1"/>
</dbReference>
<reference evidence="10 11" key="1">
    <citation type="submission" date="2020-05" db="EMBL/GenBank/DDBJ databases">
        <title>Identification and distribution of gene clusters putatively required for synthesis of sphingolipid metabolism inhibitors in phylogenetically diverse species of the filamentous fungus Fusarium.</title>
        <authorList>
            <person name="Kim H.-S."/>
            <person name="Busman M."/>
            <person name="Brown D.W."/>
            <person name="Divon H."/>
            <person name="Uhlig S."/>
            <person name="Proctor R.H."/>
        </authorList>
    </citation>
    <scope>NUCLEOTIDE SEQUENCE [LARGE SCALE GENOMIC DNA]</scope>
    <source>
        <strain evidence="10 11">NRRL 25211</strain>
    </source>
</reference>
<dbReference type="InterPro" id="IPR017927">
    <property type="entry name" value="FAD-bd_FR_type"/>
</dbReference>
<keyword evidence="7" id="KW-0325">Glycoprotein</keyword>
<evidence type="ECO:0000259" key="9">
    <source>
        <dbReference type="PROSITE" id="PS51384"/>
    </source>
</evidence>
<feature type="transmembrane region" description="Helical" evidence="8">
    <location>
        <begin position="333"/>
        <end position="355"/>
    </location>
</feature>
<dbReference type="Proteomes" id="UP000544095">
    <property type="component" value="Unassembled WGS sequence"/>
</dbReference>
<evidence type="ECO:0000256" key="1">
    <source>
        <dbReference type="ARBA" id="ARBA00004141"/>
    </source>
</evidence>
<dbReference type="EMBL" id="JAAOAR010000946">
    <property type="protein sequence ID" value="KAF5572349.1"/>
    <property type="molecule type" value="Genomic_DNA"/>
</dbReference>
<evidence type="ECO:0000256" key="4">
    <source>
        <dbReference type="ARBA" id="ARBA00022989"/>
    </source>
</evidence>
<evidence type="ECO:0000256" key="7">
    <source>
        <dbReference type="ARBA" id="ARBA00023180"/>
    </source>
</evidence>
<evidence type="ECO:0000256" key="2">
    <source>
        <dbReference type="ARBA" id="ARBA00022448"/>
    </source>
</evidence>
<feature type="transmembrane region" description="Helical" evidence="8">
    <location>
        <begin position="190"/>
        <end position="213"/>
    </location>
</feature>
<keyword evidence="2" id="KW-0813">Transport</keyword>
<feature type="transmembrane region" description="Helical" evidence="8">
    <location>
        <begin position="367"/>
        <end position="389"/>
    </location>
</feature>
<dbReference type="PANTHER" id="PTHR32361:SF9">
    <property type="entry name" value="FERRIC REDUCTASE TRANSMEMBRANE COMPONENT 3-RELATED"/>
    <property type="match status" value="1"/>
</dbReference>
<dbReference type="InterPro" id="IPR013130">
    <property type="entry name" value="Fe3_Rdtase_TM_dom"/>
</dbReference>
<dbReference type="InterPro" id="IPR039261">
    <property type="entry name" value="FNR_nucleotide-bd"/>
</dbReference>
<feature type="transmembrane region" description="Helical" evidence="8">
    <location>
        <begin position="428"/>
        <end position="446"/>
    </location>
</feature>
<keyword evidence="11" id="KW-1185">Reference proteome</keyword>
<accession>A0A8H5NNR0</accession>
<comment type="caution">
    <text evidence="10">The sequence shown here is derived from an EMBL/GenBank/DDBJ whole genome shotgun (WGS) entry which is preliminary data.</text>
</comment>
<comment type="subcellular location">
    <subcellularLocation>
        <location evidence="1">Membrane</location>
        <topology evidence="1">Multi-pass membrane protein</topology>
    </subcellularLocation>
</comment>
<dbReference type="PROSITE" id="PS51384">
    <property type="entry name" value="FAD_FR"/>
    <property type="match status" value="1"/>
</dbReference>
<evidence type="ECO:0000256" key="6">
    <source>
        <dbReference type="ARBA" id="ARBA00023136"/>
    </source>
</evidence>
<dbReference type="Gene3D" id="3.40.50.80">
    <property type="entry name" value="Nucleotide-binding domain of ferredoxin-NADP reductase (FNR) module"/>
    <property type="match status" value="1"/>
</dbReference>
<sequence>MGANTILDLGTEYSLTNEMRVLLVALLSLLASSANAYKTGLMGYGQSWYDPPCAYACRAVISSAPLDCPSMDHHSTGTSEHSHGGSPLAPCIATNHDFLRTLAFCLSTRCADISASKLEAYWAGQATGDKTVSAEWTYGAALANVTVPPKRAYAAGDMLNYTALIGDADYQYQYDFNVFFDWEEAVQSTYVIVLISIGVATPVLFPALGYLPFMNRAIDKIRPYLIYPSTFRGYNIRPLPYLLGNAPTIGQGLWIAMFVILNIVLGAVSYKNFAYPHPWGFTKSAELLAYVGYRTGHISFALLPLTVLFSSRNNILLWITDWPFSTFLVLHRWVARLCALHAIIHSITLLTAYVSLGTYYTDVHKPYWIWGIVGTICLVLILVQSILWFRHASYEVFLVLHILLAAFVIIGCWYHVYFWKPFSGVYELWIYMVCAVWFLDRLFRVLRVAKNGVRRASVVELSDEIVRLDISGVRWSSTPGYHAYIYFPTLQPFLPWQNHPFSITNTALLQGTCAAESSHSGYVEMSQKIPQVAITQSFTDTDRITLYIKKNNGTTRLLRKHASLPVLLEGPYLGNLSRDVLKCDRVLLIGGGIGITGLLSWTRAHMNIKLAWSLKESSRPLLQDLEPALSEVADKVVLVAERLDVQALLHQEVEAGWSRIGVVVCGPAGLCDDTRLAVVSLGRTGGAIFELEVDAFSW</sequence>
<feature type="transmembrane region" description="Helical" evidence="8">
    <location>
        <begin position="396"/>
        <end position="416"/>
    </location>
</feature>
<evidence type="ECO:0000313" key="11">
    <source>
        <dbReference type="Proteomes" id="UP000544095"/>
    </source>
</evidence>
<dbReference type="CDD" id="cd06186">
    <property type="entry name" value="NOX_Duox_like_FAD_NADP"/>
    <property type="match status" value="1"/>
</dbReference>
<dbReference type="PANTHER" id="PTHR32361">
    <property type="entry name" value="FERRIC/CUPRIC REDUCTASE TRANSMEMBRANE COMPONENT"/>
    <property type="match status" value="1"/>
</dbReference>
<dbReference type="SFLD" id="SFLDG01168">
    <property type="entry name" value="Ferric_reductase_subgroup_(FRE"/>
    <property type="match status" value="1"/>
</dbReference>
<evidence type="ECO:0000256" key="8">
    <source>
        <dbReference type="SAM" id="Phobius"/>
    </source>
</evidence>
<keyword evidence="5" id="KW-0406">Ion transport</keyword>
<feature type="transmembrane region" description="Helical" evidence="8">
    <location>
        <begin position="290"/>
        <end position="309"/>
    </location>
</feature>
<gene>
    <name evidence="10" type="ORF">FPANT_13146</name>
</gene>
<organism evidence="10 11">
    <name type="scientific">Fusarium pseudoanthophilum</name>
    <dbReference type="NCBI Taxonomy" id="48495"/>
    <lineage>
        <taxon>Eukaryota</taxon>
        <taxon>Fungi</taxon>
        <taxon>Dikarya</taxon>
        <taxon>Ascomycota</taxon>
        <taxon>Pezizomycotina</taxon>
        <taxon>Sordariomycetes</taxon>
        <taxon>Hypocreomycetidae</taxon>
        <taxon>Hypocreales</taxon>
        <taxon>Nectriaceae</taxon>
        <taxon>Fusarium</taxon>
        <taxon>Fusarium fujikuroi species complex</taxon>
    </lineage>
</organism>
<dbReference type="GO" id="GO:0006879">
    <property type="term" value="P:intracellular iron ion homeostasis"/>
    <property type="evidence" value="ECO:0007669"/>
    <property type="project" value="TreeGrafter"/>
</dbReference>
<dbReference type="SFLD" id="SFLDS00052">
    <property type="entry name" value="Ferric_Reductase_Domain"/>
    <property type="match status" value="1"/>
</dbReference>
<feature type="domain" description="FAD-binding FR-type" evidence="9">
    <location>
        <begin position="435"/>
        <end position="578"/>
    </location>
</feature>
<dbReference type="InterPro" id="IPR051410">
    <property type="entry name" value="Ferric/Cupric_Reductase"/>
</dbReference>
<keyword evidence="6 8" id="KW-0472">Membrane</keyword>
<dbReference type="GO" id="GO:0015677">
    <property type="term" value="P:copper ion import"/>
    <property type="evidence" value="ECO:0007669"/>
    <property type="project" value="TreeGrafter"/>
</dbReference>
<evidence type="ECO:0000256" key="5">
    <source>
        <dbReference type="ARBA" id="ARBA00023065"/>
    </source>
</evidence>
<dbReference type="AlphaFoldDB" id="A0A8H5NNR0"/>
<dbReference type="GO" id="GO:0006826">
    <property type="term" value="P:iron ion transport"/>
    <property type="evidence" value="ECO:0007669"/>
    <property type="project" value="TreeGrafter"/>
</dbReference>
<keyword evidence="3 8" id="KW-0812">Transmembrane</keyword>
<dbReference type="GO" id="GO:0000293">
    <property type="term" value="F:ferric-chelate reductase activity"/>
    <property type="evidence" value="ECO:0007669"/>
    <property type="project" value="TreeGrafter"/>
</dbReference>
<keyword evidence="4 8" id="KW-1133">Transmembrane helix</keyword>
<proteinExistence type="predicted"/>
<protein>
    <submittedName>
        <fullName evidence="10">Ferric reductase Fre2p</fullName>
    </submittedName>
</protein>
<dbReference type="GO" id="GO:0005886">
    <property type="term" value="C:plasma membrane"/>
    <property type="evidence" value="ECO:0007669"/>
    <property type="project" value="TreeGrafter"/>
</dbReference>